<dbReference type="AlphaFoldDB" id="A0A9P6DML2"/>
<dbReference type="Proteomes" id="UP000886523">
    <property type="component" value="Unassembled WGS sequence"/>
</dbReference>
<proteinExistence type="predicted"/>
<accession>A0A9P6DML2</accession>
<name>A0A9P6DML2_9AGAM</name>
<sequence>MWMDGFWERGFGSGSKGFRPAAFAEGSGVFQIEHLARVTHLGLVWQGFKSDMGSGDFQMEFPQWRHIWDWWKGFKSGTNEGSGVFQIEFHRWQHIWDWWQGFKSGTKRKIWDVPDEFTDGEHSGLDLAMFQIEFPWMVTHSGVMARDSDLAAPMKDLATFQVEYPQTVMDSGLVVRDLATFQIEHQQMVPHLGPVARDSNLAAPTKVLAMFQMK</sequence>
<evidence type="ECO:0000313" key="2">
    <source>
        <dbReference type="Proteomes" id="UP000886523"/>
    </source>
</evidence>
<evidence type="ECO:0000313" key="1">
    <source>
        <dbReference type="EMBL" id="KAF9504384.1"/>
    </source>
</evidence>
<keyword evidence="2" id="KW-1185">Reference proteome</keyword>
<reference evidence="1" key="1">
    <citation type="journal article" date="2020" name="Nat. Commun.">
        <title>Large-scale genome sequencing of mycorrhizal fungi provides insights into the early evolution of symbiotic traits.</title>
        <authorList>
            <person name="Miyauchi S."/>
            <person name="Kiss E."/>
            <person name="Kuo A."/>
            <person name="Drula E."/>
            <person name="Kohler A."/>
            <person name="Sanchez-Garcia M."/>
            <person name="Morin E."/>
            <person name="Andreopoulos B."/>
            <person name="Barry K.W."/>
            <person name="Bonito G."/>
            <person name="Buee M."/>
            <person name="Carver A."/>
            <person name="Chen C."/>
            <person name="Cichocki N."/>
            <person name="Clum A."/>
            <person name="Culley D."/>
            <person name="Crous P.W."/>
            <person name="Fauchery L."/>
            <person name="Girlanda M."/>
            <person name="Hayes R.D."/>
            <person name="Keri Z."/>
            <person name="LaButti K."/>
            <person name="Lipzen A."/>
            <person name="Lombard V."/>
            <person name="Magnuson J."/>
            <person name="Maillard F."/>
            <person name="Murat C."/>
            <person name="Nolan M."/>
            <person name="Ohm R.A."/>
            <person name="Pangilinan J."/>
            <person name="Pereira M.F."/>
            <person name="Perotto S."/>
            <person name="Peter M."/>
            <person name="Pfister S."/>
            <person name="Riley R."/>
            <person name="Sitrit Y."/>
            <person name="Stielow J.B."/>
            <person name="Szollosi G."/>
            <person name="Zifcakova L."/>
            <person name="Stursova M."/>
            <person name="Spatafora J.W."/>
            <person name="Tedersoo L."/>
            <person name="Vaario L.M."/>
            <person name="Yamada A."/>
            <person name="Yan M."/>
            <person name="Wang P."/>
            <person name="Xu J."/>
            <person name="Bruns T."/>
            <person name="Baldrian P."/>
            <person name="Vilgalys R."/>
            <person name="Dunand C."/>
            <person name="Henrissat B."/>
            <person name="Grigoriev I.V."/>
            <person name="Hibbett D."/>
            <person name="Nagy L.G."/>
            <person name="Martin F.M."/>
        </authorList>
    </citation>
    <scope>NUCLEOTIDE SEQUENCE</scope>
    <source>
        <strain evidence="1">UP504</strain>
    </source>
</reference>
<protein>
    <submittedName>
        <fullName evidence="1">Uncharacterized protein</fullName>
    </submittedName>
</protein>
<gene>
    <name evidence="1" type="ORF">BS47DRAFT_1368828</name>
</gene>
<comment type="caution">
    <text evidence="1">The sequence shown here is derived from an EMBL/GenBank/DDBJ whole genome shotgun (WGS) entry which is preliminary data.</text>
</comment>
<organism evidence="1 2">
    <name type="scientific">Hydnum rufescens UP504</name>
    <dbReference type="NCBI Taxonomy" id="1448309"/>
    <lineage>
        <taxon>Eukaryota</taxon>
        <taxon>Fungi</taxon>
        <taxon>Dikarya</taxon>
        <taxon>Basidiomycota</taxon>
        <taxon>Agaricomycotina</taxon>
        <taxon>Agaricomycetes</taxon>
        <taxon>Cantharellales</taxon>
        <taxon>Hydnaceae</taxon>
        <taxon>Hydnum</taxon>
    </lineage>
</organism>
<dbReference type="EMBL" id="MU129232">
    <property type="protein sequence ID" value="KAF9504384.1"/>
    <property type="molecule type" value="Genomic_DNA"/>
</dbReference>